<gene>
    <name evidence="3" type="primary">Dper\GL22079</name>
    <name evidence="3" type="ORF">Dper_GL22079</name>
</gene>
<dbReference type="InterPro" id="IPR002223">
    <property type="entry name" value="Kunitz_BPTI"/>
</dbReference>
<feature type="signal peptide" evidence="1">
    <location>
        <begin position="1"/>
        <end position="21"/>
    </location>
</feature>
<evidence type="ECO:0000259" key="2">
    <source>
        <dbReference type="Pfam" id="PF00014"/>
    </source>
</evidence>
<accession>B4GEV7</accession>
<feature type="domain" description="BPTI/Kunitz inhibitor" evidence="2">
    <location>
        <begin position="27"/>
        <end position="53"/>
    </location>
</feature>
<dbReference type="InterPro" id="IPR036880">
    <property type="entry name" value="Kunitz_BPTI_sf"/>
</dbReference>
<keyword evidence="1" id="KW-0732">Signal</keyword>
<sequence length="53" mass="6153">MLLKFSGFLILLVLFLHQTQPQTIKKRCLLPLEQGNGKAILRNWYFNSTTSKC</sequence>
<organism evidence="4">
    <name type="scientific">Drosophila persimilis</name>
    <name type="common">Fruit fly</name>
    <dbReference type="NCBI Taxonomy" id="7234"/>
    <lineage>
        <taxon>Eukaryota</taxon>
        <taxon>Metazoa</taxon>
        <taxon>Ecdysozoa</taxon>
        <taxon>Arthropoda</taxon>
        <taxon>Hexapoda</taxon>
        <taxon>Insecta</taxon>
        <taxon>Pterygota</taxon>
        <taxon>Neoptera</taxon>
        <taxon>Endopterygota</taxon>
        <taxon>Diptera</taxon>
        <taxon>Brachycera</taxon>
        <taxon>Muscomorpha</taxon>
        <taxon>Ephydroidea</taxon>
        <taxon>Drosophilidae</taxon>
        <taxon>Drosophila</taxon>
        <taxon>Sophophora</taxon>
    </lineage>
</organism>
<dbReference type="OrthoDB" id="423607at2759"/>
<dbReference type="SMR" id="B4GEV7"/>
<dbReference type="EMBL" id="CH479182">
    <property type="protein sequence ID" value="EDW34142.1"/>
    <property type="molecule type" value="Genomic_DNA"/>
</dbReference>
<evidence type="ECO:0000313" key="3">
    <source>
        <dbReference type="EMBL" id="EDW34142.1"/>
    </source>
</evidence>
<dbReference type="PhylomeDB" id="B4GEV7"/>
<keyword evidence="4" id="KW-1185">Reference proteome</keyword>
<dbReference type="SUPFAM" id="SSF57362">
    <property type="entry name" value="BPTI-like"/>
    <property type="match status" value="1"/>
</dbReference>
<dbReference type="KEGG" id="dpe:6592182"/>
<dbReference type="Gene3D" id="4.10.410.10">
    <property type="entry name" value="Pancreatic trypsin inhibitor Kunitz domain"/>
    <property type="match status" value="1"/>
</dbReference>
<reference evidence="3 4" key="1">
    <citation type="journal article" date="2007" name="Nature">
        <title>Evolution of genes and genomes on the Drosophila phylogeny.</title>
        <authorList>
            <consortium name="Drosophila 12 Genomes Consortium"/>
            <person name="Clark A.G."/>
            <person name="Eisen M.B."/>
            <person name="Smith D.R."/>
            <person name="Bergman C.M."/>
            <person name="Oliver B."/>
            <person name="Markow T.A."/>
            <person name="Kaufman T.C."/>
            <person name="Kellis M."/>
            <person name="Gelbart W."/>
            <person name="Iyer V.N."/>
            <person name="Pollard D.A."/>
            <person name="Sackton T.B."/>
            <person name="Larracuente A.M."/>
            <person name="Singh N.D."/>
            <person name="Abad J.P."/>
            <person name="Abt D.N."/>
            <person name="Adryan B."/>
            <person name="Aguade M."/>
            <person name="Akashi H."/>
            <person name="Anderson W.W."/>
            <person name="Aquadro C.F."/>
            <person name="Ardell D.H."/>
            <person name="Arguello R."/>
            <person name="Artieri C.G."/>
            <person name="Barbash D.A."/>
            <person name="Barker D."/>
            <person name="Barsanti P."/>
            <person name="Batterham P."/>
            <person name="Batzoglou S."/>
            <person name="Begun D."/>
            <person name="Bhutkar A."/>
            <person name="Blanco E."/>
            <person name="Bosak S.A."/>
            <person name="Bradley R.K."/>
            <person name="Brand A.D."/>
            <person name="Brent M.R."/>
            <person name="Brooks A.N."/>
            <person name="Brown R.H."/>
            <person name="Butlin R.K."/>
            <person name="Caggese C."/>
            <person name="Calvi B.R."/>
            <person name="Bernardo de Carvalho A."/>
            <person name="Caspi A."/>
            <person name="Castrezana S."/>
            <person name="Celniker S.E."/>
            <person name="Chang J.L."/>
            <person name="Chapple C."/>
            <person name="Chatterji S."/>
            <person name="Chinwalla A."/>
            <person name="Civetta A."/>
            <person name="Clifton S.W."/>
            <person name="Comeron J.M."/>
            <person name="Costello J.C."/>
            <person name="Coyne J.A."/>
            <person name="Daub J."/>
            <person name="David R.G."/>
            <person name="Delcher A.L."/>
            <person name="Delehaunty K."/>
            <person name="Do C.B."/>
            <person name="Ebling H."/>
            <person name="Edwards K."/>
            <person name="Eickbush T."/>
            <person name="Evans J.D."/>
            <person name="Filipski A."/>
            <person name="Findeiss S."/>
            <person name="Freyhult E."/>
            <person name="Fulton L."/>
            <person name="Fulton R."/>
            <person name="Garcia A.C."/>
            <person name="Gardiner A."/>
            <person name="Garfield D.A."/>
            <person name="Garvin B.E."/>
            <person name="Gibson G."/>
            <person name="Gilbert D."/>
            <person name="Gnerre S."/>
            <person name="Godfrey J."/>
            <person name="Good R."/>
            <person name="Gotea V."/>
            <person name="Gravely B."/>
            <person name="Greenberg A.J."/>
            <person name="Griffiths-Jones S."/>
            <person name="Gross S."/>
            <person name="Guigo R."/>
            <person name="Gustafson E.A."/>
            <person name="Haerty W."/>
            <person name="Hahn M.W."/>
            <person name="Halligan D.L."/>
            <person name="Halpern A.L."/>
            <person name="Halter G.M."/>
            <person name="Han M.V."/>
            <person name="Heger A."/>
            <person name="Hillier L."/>
            <person name="Hinrichs A.S."/>
            <person name="Holmes I."/>
            <person name="Hoskins R.A."/>
            <person name="Hubisz M.J."/>
            <person name="Hultmark D."/>
            <person name="Huntley M.A."/>
            <person name="Jaffe D.B."/>
            <person name="Jagadeeshan S."/>
            <person name="Jeck W.R."/>
            <person name="Johnson J."/>
            <person name="Jones C.D."/>
            <person name="Jordan W.C."/>
            <person name="Karpen G.H."/>
            <person name="Kataoka E."/>
            <person name="Keightley P.D."/>
            <person name="Kheradpour P."/>
            <person name="Kirkness E.F."/>
            <person name="Koerich L.B."/>
            <person name="Kristiansen K."/>
            <person name="Kudrna D."/>
            <person name="Kulathinal R.J."/>
            <person name="Kumar S."/>
            <person name="Kwok R."/>
            <person name="Lander E."/>
            <person name="Langley C.H."/>
            <person name="Lapoint R."/>
            <person name="Lazzaro B.P."/>
            <person name="Lee S.J."/>
            <person name="Levesque L."/>
            <person name="Li R."/>
            <person name="Lin C.F."/>
            <person name="Lin M.F."/>
            <person name="Lindblad-Toh K."/>
            <person name="Llopart A."/>
            <person name="Long M."/>
            <person name="Low L."/>
            <person name="Lozovsky E."/>
            <person name="Lu J."/>
            <person name="Luo M."/>
            <person name="Machado C.A."/>
            <person name="Makalowski W."/>
            <person name="Marzo M."/>
            <person name="Matsuda M."/>
            <person name="Matzkin L."/>
            <person name="McAllister B."/>
            <person name="McBride C.S."/>
            <person name="McKernan B."/>
            <person name="McKernan K."/>
            <person name="Mendez-Lago M."/>
            <person name="Minx P."/>
            <person name="Mollenhauer M.U."/>
            <person name="Montooth K."/>
            <person name="Mount S.M."/>
            <person name="Mu X."/>
            <person name="Myers E."/>
            <person name="Negre B."/>
            <person name="Newfeld S."/>
            <person name="Nielsen R."/>
            <person name="Noor M.A."/>
            <person name="O'Grady P."/>
            <person name="Pachter L."/>
            <person name="Papaceit M."/>
            <person name="Parisi M.J."/>
            <person name="Parisi M."/>
            <person name="Parts L."/>
            <person name="Pedersen J.S."/>
            <person name="Pesole G."/>
            <person name="Phillippy A.M."/>
            <person name="Ponting C.P."/>
            <person name="Pop M."/>
            <person name="Porcelli D."/>
            <person name="Powell J.R."/>
            <person name="Prohaska S."/>
            <person name="Pruitt K."/>
            <person name="Puig M."/>
            <person name="Quesneville H."/>
            <person name="Ram K.R."/>
            <person name="Rand D."/>
            <person name="Rasmussen M.D."/>
            <person name="Reed L.K."/>
            <person name="Reenan R."/>
            <person name="Reily A."/>
            <person name="Remington K.A."/>
            <person name="Rieger T.T."/>
            <person name="Ritchie M.G."/>
            <person name="Robin C."/>
            <person name="Rogers Y.H."/>
            <person name="Rohde C."/>
            <person name="Rozas J."/>
            <person name="Rubenfield M.J."/>
            <person name="Ruiz A."/>
            <person name="Russo S."/>
            <person name="Salzberg S.L."/>
            <person name="Sanchez-Gracia A."/>
            <person name="Saranga D.J."/>
            <person name="Sato H."/>
            <person name="Schaeffer S.W."/>
            <person name="Schatz M.C."/>
            <person name="Schlenke T."/>
            <person name="Schwartz R."/>
            <person name="Segarra C."/>
            <person name="Singh R.S."/>
            <person name="Sirot L."/>
            <person name="Sirota M."/>
            <person name="Sisneros N.B."/>
            <person name="Smith C.D."/>
            <person name="Smith T.F."/>
            <person name="Spieth J."/>
            <person name="Stage D.E."/>
            <person name="Stark A."/>
            <person name="Stephan W."/>
            <person name="Strausberg R.L."/>
            <person name="Strempel S."/>
            <person name="Sturgill D."/>
            <person name="Sutton G."/>
            <person name="Sutton G.G."/>
            <person name="Tao W."/>
            <person name="Teichmann S."/>
            <person name="Tobari Y.N."/>
            <person name="Tomimura Y."/>
            <person name="Tsolas J.M."/>
            <person name="Valente V.L."/>
            <person name="Venter E."/>
            <person name="Venter J.C."/>
            <person name="Vicario S."/>
            <person name="Vieira F.G."/>
            <person name="Vilella A.J."/>
            <person name="Villasante A."/>
            <person name="Walenz B."/>
            <person name="Wang J."/>
            <person name="Wasserman M."/>
            <person name="Watts T."/>
            <person name="Wilson D."/>
            <person name="Wilson R.K."/>
            <person name="Wing R.A."/>
            <person name="Wolfner M.F."/>
            <person name="Wong A."/>
            <person name="Wong G.K."/>
            <person name="Wu C.I."/>
            <person name="Wu G."/>
            <person name="Yamamoto D."/>
            <person name="Yang H.P."/>
            <person name="Yang S.P."/>
            <person name="Yorke J.A."/>
            <person name="Yoshida K."/>
            <person name="Zdobnov E."/>
            <person name="Zhang P."/>
            <person name="Zhang Y."/>
            <person name="Zimin A.V."/>
            <person name="Baldwin J."/>
            <person name="Abdouelleil A."/>
            <person name="Abdulkadir J."/>
            <person name="Abebe A."/>
            <person name="Abera B."/>
            <person name="Abreu J."/>
            <person name="Acer S.C."/>
            <person name="Aftuck L."/>
            <person name="Alexander A."/>
            <person name="An P."/>
            <person name="Anderson E."/>
            <person name="Anderson S."/>
            <person name="Arachi H."/>
            <person name="Azer M."/>
            <person name="Bachantsang P."/>
            <person name="Barry A."/>
            <person name="Bayul T."/>
            <person name="Berlin A."/>
            <person name="Bessette D."/>
            <person name="Bloom T."/>
            <person name="Blye J."/>
            <person name="Boguslavskiy L."/>
            <person name="Bonnet C."/>
            <person name="Boukhgalter B."/>
            <person name="Bourzgui I."/>
            <person name="Brown A."/>
            <person name="Cahill P."/>
            <person name="Channer S."/>
            <person name="Cheshatsang Y."/>
            <person name="Chuda L."/>
            <person name="Citroen M."/>
            <person name="Collymore A."/>
            <person name="Cooke P."/>
            <person name="Costello M."/>
            <person name="D'Aco K."/>
            <person name="Daza R."/>
            <person name="De Haan G."/>
            <person name="DeGray S."/>
            <person name="DeMaso C."/>
            <person name="Dhargay N."/>
            <person name="Dooley K."/>
            <person name="Dooley E."/>
            <person name="Doricent M."/>
            <person name="Dorje P."/>
            <person name="Dorjee K."/>
            <person name="Dupes A."/>
            <person name="Elong R."/>
            <person name="Falk J."/>
            <person name="Farina A."/>
            <person name="Faro S."/>
            <person name="Ferguson D."/>
            <person name="Fisher S."/>
            <person name="Foley C.D."/>
            <person name="Franke A."/>
            <person name="Friedrich D."/>
            <person name="Gadbois L."/>
            <person name="Gearin G."/>
            <person name="Gearin C.R."/>
            <person name="Giannoukos G."/>
            <person name="Goode T."/>
            <person name="Graham J."/>
            <person name="Grandbois E."/>
            <person name="Grewal S."/>
            <person name="Gyaltsen K."/>
            <person name="Hafez N."/>
            <person name="Hagos B."/>
            <person name="Hall J."/>
            <person name="Henson C."/>
            <person name="Hollinger A."/>
            <person name="Honan T."/>
            <person name="Huard M.D."/>
            <person name="Hughes L."/>
            <person name="Hurhula B."/>
            <person name="Husby M.E."/>
            <person name="Kamat A."/>
            <person name="Kanga B."/>
            <person name="Kashin S."/>
            <person name="Khazanovich D."/>
            <person name="Kisner P."/>
            <person name="Lance K."/>
            <person name="Lara M."/>
            <person name="Lee W."/>
            <person name="Lennon N."/>
            <person name="Letendre F."/>
            <person name="LeVine R."/>
            <person name="Lipovsky A."/>
            <person name="Liu X."/>
            <person name="Liu J."/>
            <person name="Liu S."/>
            <person name="Lokyitsang T."/>
            <person name="Lokyitsang Y."/>
            <person name="Lubonja R."/>
            <person name="Lui A."/>
            <person name="MacDonald P."/>
            <person name="Magnisalis V."/>
            <person name="Maru K."/>
            <person name="Matthews C."/>
            <person name="McCusker W."/>
            <person name="McDonough S."/>
            <person name="Mehta T."/>
            <person name="Meldrim J."/>
            <person name="Meneus L."/>
            <person name="Mihai O."/>
            <person name="Mihalev A."/>
            <person name="Mihova T."/>
            <person name="Mittelman R."/>
            <person name="Mlenga V."/>
            <person name="Montmayeur A."/>
            <person name="Mulrain L."/>
            <person name="Navidi A."/>
            <person name="Naylor J."/>
            <person name="Negash T."/>
            <person name="Nguyen T."/>
            <person name="Nguyen N."/>
            <person name="Nicol R."/>
            <person name="Norbu C."/>
            <person name="Norbu N."/>
            <person name="Novod N."/>
            <person name="O'Neill B."/>
            <person name="Osman S."/>
            <person name="Markiewicz E."/>
            <person name="Oyono O.L."/>
            <person name="Patti C."/>
            <person name="Phunkhang P."/>
            <person name="Pierre F."/>
            <person name="Priest M."/>
            <person name="Raghuraman S."/>
            <person name="Rege F."/>
            <person name="Reyes R."/>
            <person name="Rise C."/>
            <person name="Rogov P."/>
            <person name="Ross K."/>
            <person name="Ryan E."/>
            <person name="Settipalli S."/>
            <person name="Shea T."/>
            <person name="Sherpa N."/>
            <person name="Shi L."/>
            <person name="Shih D."/>
            <person name="Sparrow T."/>
            <person name="Spaulding J."/>
            <person name="Stalker J."/>
            <person name="Stange-Thomann N."/>
            <person name="Stavropoulos S."/>
            <person name="Stone C."/>
            <person name="Strader C."/>
            <person name="Tesfaye S."/>
            <person name="Thomson T."/>
            <person name="Thoulutsang Y."/>
            <person name="Thoulutsang D."/>
            <person name="Topham K."/>
            <person name="Topping I."/>
            <person name="Tsamla T."/>
            <person name="Vassiliev H."/>
            <person name="Vo A."/>
            <person name="Wangchuk T."/>
            <person name="Wangdi T."/>
            <person name="Weiand M."/>
            <person name="Wilkinson J."/>
            <person name="Wilson A."/>
            <person name="Yadav S."/>
            <person name="Young G."/>
            <person name="Yu Q."/>
            <person name="Zembek L."/>
            <person name="Zhong D."/>
            <person name="Zimmer A."/>
            <person name="Zwirko Z."/>
            <person name="Jaffe D.B."/>
            <person name="Alvarez P."/>
            <person name="Brockman W."/>
            <person name="Butler J."/>
            <person name="Chin C."/>
            <person name="Gnerre S."/>
            <person name="Grabherr M."/>
            <person name="Kleber M."/>
            <person name="Mauceli E."/>
            <person name="MacCallum I."/>
        </authorList>
    </citation>
    <scope>NUCLEOTIDE SEQUENCE [LARGE SCALE GENOMIC DNA]</scope>
    <source>
        <strain evidence="4">MSH-3 / Tucson 14011-0111.49</strain>
    </source>
</reference>
<evidence type="ECO:0000256" key="1">
    <source>
        <dbReference type="SAM" id="SignalP"/>
    </source>
</evidence>
<dbReference type="HOGENOM" id="CLU_3070915_0_0_1"/>
<proteinExistence type="predicted"/>
<evidence type="ECO:0000313" key="4">
    <source>
        <dbReference type="Proteomes" id="UP000008744"/>
    </source>
</evidence>
<feature type="chain" id="PRO_5002806713" evidence="1">
    <location>
        <begin position="22"/>
        <end position="53"/>
    </location>
</feature>
<dbReference type="Pfam" id="PF00014">
    <property type="entry name" value="Kunitz_BPTI"/>
    <property type="match status" value="1"/>
</dbReference>
<dbReference type="AlphaFoldDB" id="B4GEV7"/>
<dbReference type="Proteomes" id="UP000008744">
    <property type="component" value="Unassembled WGS sequence"/>
</dbReference>
<protein>
    <submittedName>
        <fullName evidence="3">GL22079</fullName>
    </submittedName>
</protein>
<dbReference type="GO" id="GO:0004867">
    <property type="term" value="F:serine-type endopeptidase inhibitor activity"/>
    <property type="evidence" value="ECO:0007669"/>
    <property type="project" value="InterPro"/>
</dbReference>
<name>B4GEV7_DROPE</name>